<dbReference type="Gene3D" id="3.40.50.12780">
    <property type="entry name" value="N-terminal domain of ligase-like"/>
    <property type="match status" value="1"/>
</dbReference>
<reference evidence="7" key="1">
    <citation type="submission" date="2022-03" db="EMBL/GenBank/DDBJ databases">
        <authorList>
            <person name="Martin H S."/>
        </authorList>
    </citation>
    <scope>NUCLEOTIDE SEQUENCE</scope>
</reference>
<feature type="domain" description="AMP-dependent synthetase/ligase" evidence="5">
    <location>
        <begin position="99"/>
        <end position="456"/>
    </location>
</feature>
<evidence type="ECO:0008006" key="9">
    <source>
        <dbReference type="Google" id="ProtNLM"/>
    </source>
</evidence>
<keyword evidence="3" id="KW-0436">Ligase</keyword>
<protein>
    <recommendedName>
        <fullName evidence="9">Luciferin 4-monooxygenase-like</fullName>
    </recommendedName>
</protein>
<dbReference type="PANTHER" id="PTHR24096:SF149">
    <property type="entry name" value="AMP-BINDING DOMAIN-CONTAINING PROTEIN-RELATED"/>
    <property type="match status" value="1"/>
</dbReference>
<dbReference type="Pfam" id="PF13193">
    <property type="entry name" value="AMP-binding_C"/>
    <property type="match status" value="1"/>
</dbReference>
<feature type="domain" description="AMP-binding enzyme C-terminal" evidence="6">
    <location>
        <begin position="507"/>
        <end position="583"/>
    </location>
</feature>
<dbReference type="EMBL" id="OW152832">
    <property type="protein sequence ID" value="CAH2052225.1"/>
    <property type="molecule type" value="Genomic_DNA"/>
</dbReference>
<keyword evidence="4" id="KW-0576">Peroxisome</keyword>
<dbReference type="InterPro" id="IPR025110">
    <property type="entry name" value="AMP-bd_C"/>
</dbReference>
<evidence type="ECO:0000256" key="1">
    <source>
        <dbReference type="ARBA" id="ARBA00004275"/>
    </source>
</evidence>
<evidence type="ECO:0000256" key="4">
    <source>
        <dbReference type="ARBA" id="ARBA00023140"/>
    </source>
</evidence>
<proteinExistence type="inferred from homology"/>
<evidence type="ECO:0000259" key="6">
    <source>
        <dbReference type="Pfam" id="PF13193"/>
    </source>
</evidence>
<organism evidence="7 8">
    <name type="scientific">Iphiclides podalirius</name>
    <name type="common">scarce swallowtail</name>
    <dbReference type="NCBI Taxonomy" id="110791"/>
    <lineage>
        <taxon>Eukaryota</taxon>
        <taxon>Metazoa</taxon>
        <taxon>Ecdysozoa</taxon>
        <taxon>Arthropoda</taxon>
        <taxon>Hexapoda</taxon>
        <taxon>Insecta</taxon>
        <taxon>Pterygota</taxon>
        <taxon>Neoptera</taxon>
        <taxon>Endopterygota</taxon>
        <taxon>Lepidoptera</taxon>
        <taxon>Glossata</taxon>
        <taxon>Ditrysia</taxon>
        <taxon>Papilionoidea</taxon>
        <taxon>Papilionidae</taxon>
        <taxon>Papilioninae</taxon>
        <taxon>Iphiclides</taxon>
    </lineage>
</organism>
<dbReference type="InterPro" id="IPR042099">
    <property type="entry name" value="ANL_N_sf"/>
</dbReference>
<accession>A0ABN8IEN6</accession>
<keyword evidence="8" id="KW-1185">Reference proteome</keyword>
<dbReference type="Gene3D" id="3.30.300.30">
    <property type="match status" value="1"/>
</dbReference>
<evidence type="ECO:0000259" key="5">
    <source>
        <dbReference type="Pfam" id="PF00501"/>
    </source>
</evidence>
<dbReference type="InterPro" id="IPR045851">
    <property type="entry name" value="AMP-bd_C_sf"/>
</dbReference>
<name>A0ABN8IEN6_9NEOP</name>
<dbReference type="Pfam" id="PF00501">
    <property type="entry name" value="AMP-binding"/>
    <property type="match status" value="1"/>
</dbReference>
<dbReference type="InterPro" id="IPR020845">
    <property type="entry name" value="AMP-binding_CS"/>
</dbReference>
<dbReference type="PROSITE" id="PS00455">
    <property type="entry name" value="AMP_BINDING"/>
    <property type="match status" value="1"/>
</dbReference>
<evidence type="ECO:0000256" key="3">
    <source>
        <dbReference type="ARBA" id="ARBA00022598"/>
    </source>
</evidence>
<evidence type="ECO:0000313" key="7">
    <source>
        <dbReference type="EMBL" id="CAH2052225.1"/>
    </source>
</evidence>
<comment type="subcellular location">
    <subcellularLocation>
        <location evidence="1">Peroxisome</location>
    </subcellularLocation>
</comment>
<evidence type="ECO:0000256" key="2">
    <source>
        <dbReference type="ARBA" id="ARBA00006432"/>
    </source>
</evidence>
<gene>
    <name evidence="7" type="ORF">IPOD504_LOCUS8128</name>
</gene>
<evidence type="ECO:0000313" key="8">
    <source>
        <dbReference type="Proteomes" id="UP000837857"/>
    </source>
</evidence>
<dbReference type="InterPro" id="IPR000873">
    <property type="entry name" value="AMP-dep_synth/lig_dom"/>
</dbReference>
<sequence length="599" mass="67523">MPAPEELEERRRRLRSNAIDEWEQRLEHPSAGLRTVEAIRPVLRSKICRSLEMYRVNDAVHWFMNDLSSRVIAQSGIPSDRYHLGKLILQSFKDAPDFITQIDGGTGESETNVSVMKRSIQCAAALRNIGLEHGDVMVVMAPNHIDVAIPFYAALYLGVIISAVDRTLGINELQGSFGISKPKIVFCQSDKATDVQLALNKLDLRTHIVTFDKGDYLFNYADFLDKYGDTSAAYDFKPSDFDPESTIAFLIATSGTTGLPKAAAVTHKNIVITNPYLWVRQFNFPTPTRLALIGSPLQWLTAIVNFVLSPILRYTRLQTSLTLTPDHAYYLINKYRPSFTLLSPTMMTTLMKPGVREQCDFSCLDLLYLGGSPVPRELMNEIQRVTPHTEVLNIYGMSELTSVGFISDFSPPESCGKPLGCFRYRLVDPDTHQDISKPNTPGELWVKGPGIFKEYYNNPQATEETFAEDRWFKTGDMFYRDENGNYFYVERIKLLLKYKSFQISPVEIEAVIRKHPSVLDVAVTGIPDQECGDLPVACVVTRSGCDVTSQDIKDWVKNALSDSKQLRGGVIFVSEIPMTASTKVHRRKLKEMALVMERQ</sequence>
<comment type="similarity">
    <text evidence="2">Belongs to the ATP-dependent AMP-binding enzyme family.</text>
</comment>
<dbReference type="PANTHER" id="PTHR24096">
    <property type="entry name" value="LONG-CHAIN-FATTY-ACID--COA LIGASE"/>
    <property type="match status" value="1"/>
</dbReference>
<feature type="non-terminal residue" evidence="7">
    <location>
        <position position="1"/>
    </location>
</feature>
<dbReference type="SUPFAM" id="SSF56801">
    <property type="entry name" value="Acetyl-CoA synthetase-like"/>
    <property type="match status" value="1"/>
</dbReference>
<dbReference type="Proteomes" id="UP000837857">
    <property type="component" value="Chromosome 20"/>
</dbReference>